<feature type="transmembrane region" description="Helical" evidence="1">
    <location>
        <begin position="937"/>
        <end position="959"/>
    </location>
</feature>
<dbReference type="Gene3D" id="3.30.2090.10">
    <property type="entry name" value="Multidrug efflux transporter AcrB TolC docking domain, DN and DC subdomains"/>
    <property type="match status" value="2"/>
</dbReference>
<keyword evidence="3" id="KW-1185">Reference proteome</keyword>
<dbReference type="Gene3D" id="3.30.70.1320">
    <property type="entry name" value="Multidrug efflux transporter AcrB pore domain like"/>
    <property type="match status" value="1"/>
</dbReference>
<dbReference type="SUPFAM" id="SSF82714">
    <property type="entry name" value="Multidrug efflux transporter AcrB TolC docking domain, DN and DC subdomains"/>
    <property type="match status" value="2"/>
</dbReference>
<dbReference type="InterPro" id="IPR027463">
    <property type="entry name" value="AcrB_DN_DC_subdom"/>
</dbReference>
<gene>
    <name evidence="2" type="ORF">QTP81_11605</name>
</gene>
<feature type="transmembrane region" description="Helical" evidence="1">
    <location>
        <begin position="906"/>
        <end position="925"/>
    </location>
</feature>
<keyword evidence="1" id="KW-0812">Transmembrane</keyword>
<feature type="transmembrane region" description="Helical" evidence="1">
    <location>
        <begin position="880"/>
        <end position="899"/>
    </location>
</feature>
<keyword evidence="1" id="KW-0472">Membrane</keyword>
<accession>A0ABT7SYJ5</accession>
<feature type="transmembrane region" description="Helical" evidence="1">
    <location>
        <begin position="375"/>
        <end position="396"/>
    </location>
</feature>
<feature type="transmembrane region" description="Helical" evidence="1">
    <location>
        <begin position="980"/>
        <end position="998"/>
    </location>
</feature>
<feature type="transmembrane region" description="Helical" evidence="1">
    <location>
        <begin position="21"/>
        <end position="40"/>
    </location>
</feature>
<dbReference type="SUPFAM" id="SSF82866">
    <property type="entry name" value="Multidrug efflux transporter AcrB transmembrane domain"/>
    <property type="match status" value="2"/>
</dbReference>
<feature type="transmembrane region" description="Helical" evidence="1">
    <location>
        <begin position="350"/>
        <end position="368"/>
    </location>
</feature>
<dbReference type="PRINTS" id="PR00702">
    <property type="entry name" value="ACRIFLAVINRP"/>
</dbReference>
<dbReference type="Gene3D" id="3.30.70.1440">
    <property type="entry name" value="Multidrug efflux transporter AcrB pore domain"/>
    <property type="match status" value="1"/>
</dbReference>
<sequence length="1059" mass="114199">MEQKSTHTDTQGAWYTLFFRRGHLLVLSLIIILVAGYSALSTLPRLEDPRIDTRNMLILTPYPGASAERVEALVSDVLEDRLREIYEIKKIESTSRAEISVVSVQLQDWVDNSSNEQLFSEIRDAIAEVAQSFPVGAGEPILDEKRGATAFTVLFAVKPQYPSTTPLTLVSRLSTELADRLRNVTGTELVRIYGEPQEEFVVSIDPQKLSESSLTIAQVSQAIAAADPKLPAGVIYTEQQNIRLQVAEPLDGLNTIRAIPLSNQNGLFLRLGDIADVQRRYQQPMADVAYVNGEQVIFVAARMQTTVRVDQWTADIKQAAAAFQTEFAGSIAADLVFEQNIYTEQRLSELSGNLLLGSAVVMLVILIFMGLKASLIVGVALPLCAAFALFSLSFYGEQIHQMSIFGIIIAIGLLIDNAIVITDETRINLLNPDLSRLQALEKTVKHLFAPLTASTLTTILGFMPVFLLNGNIGDFIGGIAISVVMALIGSLAISLTLIAALAARFLSRDASGQRAWYRSGLQMPKVTLVFKRLLGAAIKRPVIVLPTIILFCFSGFVLSMQLANVFFPSADRDQFEIYLWTKDGTGIERTANAALAVDDVLRAQTDIKQVTWLVGGSAPSVYYNQVMTRDNSPNFANAVVTADSVTAAAQLIGELQLTLTEAFPELKVVVRAFGQGPPIAAPIEVDIFGPDLEMLNELGMQVRLAMTKVPGITQSIASITQAEPEFRLTAERDTSEMASLSLAAIAEQLQTALRGQAGGSVLEGTEDIPVRVRVDDQIRSSIIDIANQPLLSSQLAQNGEATSVAALGEFELHPAISGITRKNGVRLNRVQAFLMPNVPAIDVSNQLRDLLENGEIELPQGYEIKMAGDADEQARAVGQLATYAPVLLVLMITTLILTFSSVRMAGVIAVVAILSVGLGFLSLWISGLPIGFNPLLGSAGLIGVAINGSIVVIAAINANPDAKAGNTVAIVSETMSCSRHILSTTFTTVGGLVPLLLFSEGSFWPPLAVVLAGGVGFSVILSLIFTPTIVALLCRVRAARDQRRLTRRSEAAQIQPQLS</sequence>
<feature type="transmembrane region" description="Helical" evidence="1">
    <location>
        <begin position="443"/>
        <end position="467"/>
    </location>
</feature>
<dbReference type="EMBL" id="JAUCBP010000008">
    <property type="protein sequence ID" value="MDM7861240.1"/>
    <property type="molecule type" value="Genomic_DNA"/>
</dbReference>
<proteinExistence type="predicted"/>
<protein>
    <submittedName>
        <fullName evidence="2">Efflux RND transporter permease subunit</fullName>
    </submittedName>
</protein>
<dbReference type="RefSeq" id="WP_289365676.1">
    <property type="nucleotide sequence ID" value="NZ_JAUCBP010000008.1"/>
</dbReference>
<dbReference type="Proteomes" id="UP001234343">
    <property type="component" value="Unassembled WGS sequence"/>
</dbReference>
<dbReference type="SUPFAM" id="SSF82693">
    <property type="entry name" value="Multidrug efflux transporter AcrB pore domain, PN1, PN2, PC1 and PC2 subdomains"/>
    <property type="match status" value="2"/>
</dbReference>
<dbReference type="PANTHER" id="PTHR32063:SF18">
    <property type="entry name" value="CATION EFFLUX SYSTEM PROTEIN"/>
    <property type="match status" value="1"/>
</dbReference>
<dbReference type="InterPro" id="IPR001036">
    <property type="entry name" value="Acrflvin-R"/>
</dbReference>
<evidence type="ECO:0000313" key="2">
    <source>
        <dbReference type="EMBL" id="MDM7861240.1"/>
    </source>
</evidence>
<feature type="transmembrane region" description="Helical" evidence="1">
    <location>
        <begin position="402"/>
        <end position="422"/>
    </location>
</feature>
<evidence type="ECO:0000313" key="3">
    <source>
        <dbReference type="Proteomes" id="UP001234343"/>
    </source>
</evidence>
<dbReference type="Gene3D" id="3.30.70.1430">
    <property type="entry name" value="Multidrug efflux transporter AcrB pore domain"/>
    <property type="match status" value="2"/>
</dbReference>
<name>A0ABT7SYJ5_9ALTE</name>
<dbReference type="Gene3D" id="1.20.1640.10">
    <property type="entry name" value="Multidrug efflux transporter AcrB transmembrane domain"/>
    <property type="match status" value="2"/>
</dbReference>
<dbReference type="PANTHER" id="PTHR32063">
    <property type="match status" value="1"/>
</dbReference>
<feature type="transmembrane region" description="Helical" evidence="1">
    <location>
        <begin position="542"/>
        <end position="567"/>
    </location>
</feature>
<reference evidence="2 3" key="1">
    <citation type="submission" date="2023-06" db="EMBL/GenBank/DDBJ databases">
        <title>Alteromonas sp. ASW11-36 isolated from intertidal sand.</title>
        <authorList>
            <person name="Li Y."/>
        </authorList>
    </citation>
    <scope>NUCLEOTIDE SEQUENCE [LARGE SCALE GENOMIC DNA]</scope>
    <source>
        <strain evidence="2 3">ASW11-36</strain>
    </source>
</reference>
<organism evidence="2 3">
    <name type="scientific">Alteromonas arenosi</name>
    <dbReference type="NCBI Taxonomy" id="3055817"/>
    <lineage>
        <taxon>Bacteria</taxon>
        <taxon>Pseudomonadati</taxon>
        <taxon>Pseudomonadota</taxon>
        <taxon>Gammaproteobacteria</taxon>
        <taxon>Alteromonadales</taxon>
        <taxon>Alteromonadaceae</taxon>
        <taxon>Alteromonas/Salinimonas group</taxon>
        <taxon>Alteromonas</taxon>
    </lineage>
</organism>
<feature type="transmembrane region" description="Helical" evidence="1">
    <location>
        <begin position="1010"/>
        <end position="1034"/>
    </location>
</feature>
<dbReference type="Pfam" id="PF00873">
    <property type="entry name" value="ACR_tran"/>
    <property type="match status" value="1"/>
</dbReference>
<feature type="transmembrane region" description="Helical" evidence="1">
    <location>
        <begin position="479"/>
        <end position="506"/>
    </location>
</feature>
<evidence type="ECO:0000256" key="1">
    <source>
        <dbReference type="SAM" id="Phobius"/>
    </source>
</evidence>
<comment type="caution">
    <text evidence="2">The sequence shown here is derived from an EMBL/GenBank/DDBJ whole genome shotgun (WGS) entry which is preliminary data.</text>
</comment>
<keyword evidence="1" id="KW-1133">Transmembrane helix</keyword>